<organism evidence="1">
    <name type="scientific">Glycine max</name>
    <name type="common">Soybean</name>
    <name type="synonym">Glycine hispida</name>
    <dbReference type="NCBI Taxonomy" id="3847"/>
    <lineage>
        <taxon>Eukaryota</taxon>
        <taxon>Viridiplantae</taxon>
        <taxon>Streptophyta</taxon>
        <taxon>Embryophyta</taxon>
        <taxon>Tracheophyta</taxon>
        <taxon>Spermatophyta</taxon>
        <taxon>Magnoliopsida</taxon>
        <taxon>eudicotyledons</taxon>
        <taxon>Gunneridae</taxon>
        <taxon>Pentapetalae</taxon>
        <taxon>rosids</taxon>
        <taxon>fabids</taxon>
        <taxon>Fabales</taxon>
        <taxon>Fabaceae</taxon>
        <taxon>Papilionoideae</taxon>
        <taxon>50 kb inversion clade</taxon>
        <taxon>NPAAA clade</taxon>
        <taxon>indigoferoid/millettioid clade</taxon>
        <taxon>Phaseoleae</taxon>
        <taxon>Glycine</taxon>
        <taxon>Glycine subgen. Soja</taxon>
    </lineage>
</organism>
<sequence>MNMVSIVYVFVINYSGCHTAESVTALHVLQKSGLKLFGIALNYPVWVLSKNLHLTLVPFTHAMTFKPILISALLLTHLAIPTKLLQSFCFDSVGNCFRCEKLIFSHHESEIGGNYSGGGVRGGSRW</sequence>
<dbReference type="AlphaFoldDB" id="C6T6A7"/>
<protein>
    <submittedName>
        <fullName evidence="1">Uncharacterized protein</fullName>
    </submittedName>
</protein>
<evidence type="ECO:0000313" key="1">
    <source>
        <dbReference type="EMBL" id="ACU17319.1"/>
    </source>
</evidence>
<dbReference type="EMBL" id="BT092972">
    <property type="protein sequence ID" value="ACU17319.1"/>
    <property type="molecule type" value="mRNA"/>
</dbReference>
<name>C6T6A7_SOYBN</name>
<proteinExistence type="evidence at transcript level"/>
<accession>C6T6A7</accession>
<reference evidence="1" key="1">
    <citation type="submission" date="2009-08" db="EMBL/GenBank/DDBJ databases">
        <authorList>
            <person name="Cheung F."/>
            <person name="Xiao Y."/>
            <person name="Chan A."/>
            <person name="Moskal W."/>
            <person name="Town C.D."/>
        </authorList>
    </citation>
    <scope>NUCLEOTIDE SEQUENCE</scope>
</reference>